<evidence type="ECO:0000313" key="2">
    <source>
        <dbReference type="EMBL" id="KND87751.1"/>
    </source>
</evidence>
<keyword evidence="1" id="KW-0732">Signal</keyword>
<dbReference type="PANTHER" id="PTHR31047">
    <property type="entry name" value="MEIOTICALLY UP-REGULATED GENE 157 PROTEIN"/>
    <property type="match status" value="1"/>
</dbReference>
<accession>A0A0L0N146</accession>
<dbReference type="GO" id="GO:0003824">
    <property type="term" value="F:catalytic activity"/>
    <property type="evidence" value="ECO:0007669"/>
    <property type="project" value="UniProtKB-ARBA"/>
</dbReference>
<evidence type="ECO:0000256" key="1">
    <source>
        <dbReference type="SAM" id="SignalP"/>
    </source>
</evidence>
<keyword evidence="3" id="KW-1185">Reference proteome</keyword>
<dbReference type="PANTHER" id="PTHR31047:SF1">
    <property type="entry name" value="DUF1237 DOMAIN-CONTAINING PROTEIN"/>
    <property type="match status" value="1"/>
</dbReference>
<dbReference type="Gene3D" id="1.50.10.10">
    <property type="match status" value="1"/>
</dbReference>
<dbReference type="Pfam" id="PF06824">
    <property type="entry name" value="Glyco_hydro_125"/>
    <property type="match status" value="1"/>
</dbReference>
<evidence type="ECO:0008006" key="4">
    <source>
        <dbReference type="Google" id="ProtNLM"/>
    </source>
</evidence>
<name>A0A0L0N146_TOLOC</name>
<feature type="signal peptide" evidence="1">
    <location>
        <begin position="1"/>
        <end position="24"/>
    </location>
</feature>
<dbReference type="InterPro" id="IPR008928">
    <property type="entry name" value="6-hairpin_glycosidase_sf"/>
</dbReference>
<dbReference type="GO" id="GO:0005975">
    <property type="term" value="P:carbohydrate metabolic process"/>
    <property type="evidence" value="ECO:0007669"/>
    <property type="project" value="InterPro"/>
</dbReference>
<dbReference type="SUPFAM" id="SSF48208">
    <property type="entry name" value="Six-hairpin glycosidases"/>
    <property type="match status" value="1"/>
</dbReference>
<dbReference type="PIRSF" id="PIRSF028846">
    <property type="entry name" value="UCP028846"/>
    <property type="match status" value="1"/>
</dbReference>
<dbReference type="STRING" id="1163406.A0A0L0N146"/>
<organism evidence="2 3">
    <name type="scientific">Tolypocladium ophioglossoides (strain CBS 100239)</name>
    <name type="common">Snaketongue truffleclub</name>
    <name type="synonym">Elaphocordyceps ophioglossoides</name>
    <dbReference type="NCBI Taxonomy" id="1163406"/>
    <lineage>
        <taxon>Eukaryota</taxon>
        <taxon>Fungi</taxon>
        <taxon>Dikarya</taxon>
        <taxon>Ascomycota</taxon>
        <taxon>Pezizomycotina</taxon>
        <taxon>Sordariomycetes</taxon>
        <taxon>Hypocreomycetidae</taxon>
        <taxon>Hypocreales</taxon>
        <taxon>Ophiocordycipitaceae</taxon>
        <taxon>Tolypocladium</taxon>
    </lineage>
</organism>
<protein>
    <recommendedName>
        <fullName evidence="4">Meiotically up-regulated protein</fullName>
    </recommendedName>
</protein>
<gene>
    <name evidence="2" type="ORF">TOPH_07591</name>
</gene>
<dbReference type="EMBL" id="LFRF01000032">
    <property type="protein sequence ID" value="KND87751.1"/>
    <property type="molecule type" value="Genomic_DNA"/>
</dbReference>
<dbReference type="InterPro" id="IPR008313">
    <property type="entry name" value="GH125"/>
</dbReference>
<reference evidence="2 3" key="1">
    <citation type="journal article" date="2015" name="BMC Genomics">
        <title>The genome of the truffle-parasite Tolypocladium ophioglossoides and the evolution of antifungal peptaibiotics.</title>
        <authorList>
            <person name="Quandt C.A."/>
            <person name="Bushley K.E."/>
            <person name="Spatafora J.W."/>
        </authorList>
    </citation>
    <scope>NUCLEOTIDE SEQUENCE [LARGE SCALE GENOMIC DNA]</scope>
    <source>
        <strain evidence="2 3">CBS 100239</strain>
    </source>
</reference>
<proteinExistence type="predicted"/>
<dbReference type="InterPro" id="IPR012341">
    <property type="entry name" value="6hp_glycosidase-like_sf"/>
</dbReference>
<evidence type="ECO:0000313" key="3">
    <source>
        <dbReference type="Proteomes" id="UP000036947"/>
    </source>
</evidence>
<dbReference type="SMART" id="SM01149">
    <property type="entry name" value="DUF1237"/>
    <property type="match status" value="1"/>
</dbReference>
<dbReference type="AlphaFoldDB" id="A0A0L0N146"/>
<feature type="chain" id="PRO_5005544734" description="Meiotically up-regulated protein" evidence="1">
    <location>
        <begin position="25"/>
        <end position="520"/>
    </location>
</feature>
<dbReference type="OrthoDB" id="7771656at2759"/>
<dbReference type="Proteomes" id="UP000036947">
    <property type="component" value="Unassembled WGS sequence"/>
</dbReference>
<comment type="caution">
    <text evidence="2">The sequence shown here is derived from an EMBL/GenBank/DDBJ whole genome shotgun (WGS) entry which is preliminary data.</text>
</comment>
<sequence>MRLSTSQHVVAALSLLASFPVAHAGWQEHAVHGRAPASCPDYSDYSQRRHGPFSTGPLALPFMRPSRECRTFNSSAVEKVISDITARIKNPDLARLFENTFPSTLDTTVKYFDPNRNLAFIVTGDITAQWLRDTGNQFAHLYKLLPQDNNLKALVKAVINTESRYILQYPYCGAFQPPPESGLKPSVNDYATNVNVNPPVDNQTVFECKYEIDSLAAFLKITRSYYNNTQDSSFLNDNWKGAMNQILKVIQEQSQSSWSNDWEFVSYYNWTGTVGSLSPPVPNGGNGEPKLANGLVASSHRPSDDVCIFNFVTSDNAMIAVELGYIADMLDKIGNQGEISSKVRQYAGTIRDAVWAHTRTENGIFAYETNGYGGQNIMDDANVPSLISLPYLGFLPRNDPTYKKTKDAMFSRANPYYAVGKNISGIGGPHVDAVHPWPMSQISGIFGTEDDDEIQDRLSLILNNTSGLGLIHESIYIYNTNDFTRPWFAWANSYFAEMIMDLAERKPGLIFKDNTPYVVG</sequence>